<accession>A0A917GA12</accession>
<keyword evidence="3" id="KW-1185">Reference proteome</keyword>
<dbReference type="AlphaFoldDB" id="A0A917GA12"/>
<proteinExistence type="predicted"/>
<gene>
    <name evidence="2" type="ORF">GCM10007425_29240</name>
</gene>
<dbReference type="Pfam" id="PF23343">
    <property type="entry name" value="REP_ORF2-G2P"/>
    <property type="match status" value="1"/>
</dbReference>
<comment type="caution">
    <text evidence="2">The sequence shown here is derived from an EMBL/GenBank/DDBJ whole genome shotgun (WGS) entry which is preliminary data.</text>
</comment>
<protein>
    <recommendedName>
        <fullName evidence="1">Replication-associated protein ORF2/G2P domain-containing protein</fullName>
    </recommendedName>
</protein>
<reference evidence="2" key="1">
    <citation type="journal article" date="2014" name="Int. J. Syst. Evol. Microbiol.">
        <title>Complete genome sequence of Corynebacterium casei LMG S-19264T (=DSM 44701T), isolated from a smear-ripened cheese.</title>
        <authorList>
            <consortium name="US DOE Joint Genome Institute (JGI-PGF)"/>
            <person name="Walter F."/>
            <person name="Albersmeier A."/>
            <person name="Kalinowski J."/>
            <person name="Ruckert C."/>
        </authorList>
    </citation>
    <scope>NUCLEOTIDE SEQUENCE</scope>
    <source>
        <strain evidence="2">CGMCC 1.15760</strain>
    </source>
</reference>
<name>A0A917GA12_9BACI</name>
<dbReference type="Proteomes" id="UP000616608">
    <property type="component" value="Unassembled WGS sequence"/>
</dbReference>
<evidence type="ECO:0000313" key="3">
    <source>
        <dbReference type="Proteomes" id="UP000616608"/>
    </source>
</evidence>
<evidence type="ECO:0000313" key="2">
    <source>
        <dbReference type="EMBL" id="GGG32743.1"/>
    </source>
</evidence>
<feature type="domain" description="Replication-associated protein ORF2/G2P" evidence="1">
    <location>
        <begin position="103"/>
        <end position="209"/>
    </location>
</feature>
<dbReference type="InterPro" id="IPR056906">
    <property type="entry name" value="ORF2/G2P_dom"/>
</dbReference>
<dbReference type="RefSeq" id="WP_188615813.1">
    <property type="nucleotide sequence ID" value="NZ_BMJT01000013.1"/>
</dbReference>
<dbReference type="EMBL" id="BMJT01000013">
    <property type="protein sequence ID" value="GGG32743.1"/>
    <property type="molecule type" value="Genomic_DNA"/>
</dbReference>
<sequence>MRKKRLKHVLEIYEEAYQVTEALEQHKAKENLLDKVIAGYRVKSIWSGNMLEIEAYPIWHIPQKKRVKQNKDSSKAQKKLNEKNKQKHLWRLLNVNFTRNQDLYLTLTYQNCHLPVDHTAAKRDMQNYIRRLKHWLKKQKKYAKFDLKYIYVTEHTREDKQIRVHHHMVTNFPNKEKAKTLWNKGRMESQWLDDKGDGFKALAKYLLKEQGDKTTKSYTPSRNLKKPKITVSDTKLSRRRSAQIAREEIAAQEIFEKMYKHYQFKDMQVSFSDYVSGAYIQVEMMKIDTVETLIEMKRRLDI</sequence>
<evidence type="ECO:0000259" key="1">
    <source>
        <dbReference type="Pfam" id="PF23343"/>
    </source>
</evidence>
<reference evidence="2" key="2">
    <citation type="submission" date="2020-09" db="EMBL/GenBank/DDBJ databases">
        <authorList>
            <person name="Sun Q."/>
            <person name="Zhou Y."/>
        </authorList>
    </citation>
    <scope>NUCLEOTIDE SEQUENCE</scope>
    <source>
        <strain evidence="2">CGMCC 1.15760</strain>
    </source>
</reference>
<organism evidence="2 3">
    <name type="scientific">Lysinibacillus alkalisoli</name>
    <dbReference type="NCBI Taxonomy" id="1911548"/>
    <lineage>
        <taxon>Bacteria</taxon>
        <taxon>Bacillati</taxon>
        <taxon>Bacillota</taxon>
        <taxon>Bacilli</taxon>
        <taxon>Bacillales</taxon>
        <taxon>Bacillaceae</taxon>
        <taxon>Lysinibacillus</taxon>
    </lineage>
</organism>